<evidence type="ECO:0000256" key="1">
    <source>
        <dbReference type="ARBA" id="ARBA00022679"/>
    </source>
</evidence>
<feature type="transmembrane region" description="Helical" evidence="6">
    <location>
        <begin position="149"/>
        <end position="165"/>
    </location>
</feature>
<dbReference type="Gene3D" id="3.30.565.10">
    <property type="entry name" value="Histidine kinase-like ATPase, C-terminal domain"/>
    <property type="match status" value="1"/>
</dbReference>
<organism evidence="8 9">
    <name type="scientific">Enteractinococcus fodinae</name>
    <dbReference type="NCBI Taxonomy" id="684663"/>
    <lineage>
        <taxon>Bacteria</taxon>
        <taxon>Bacillati</taxon>
        <taxon>Actinomycetota</taxon>
        <taxon>Actinomycetes</taxon>
        <taxon>Micrococcales</taxon>
        <taxon>Micrococcaceae</taxon>
    </lineage>
</organism>
<evidence type="ECO:0000256" key="3">
    <source>
        <dbReference type="ARBA" id="ARBA00023012"/>
    </source>
</evidence>
<dbReference type="PANTHER" id="PTHR24421:SF63">
    <property type="entry name" value="SENSOR HISTIDINE KINASE DESK"/>
    <property type="match status" value="1"/>
</dbReference>
<keyword evidence="6" id="KW-1133">Transmembrane helix</keyword>
<feature type="transmembrane region" description="Helical" evidence="6">
    <location>
        <begin position="33"/>
        <end position="55"/>
    </location>
</feature>
<feature type="domain" description="Signal transduction histidine kinase subgroup 3 dimerisation and phosphoacceptor" evidence="7">
    <location>
        <begin position="220"/>
        <end position="288"/>
    </location>
</feature>
<dbReference type="Pfam" id="PF07730">
    <property type="entry name" value="HisKA_3"/>
    <property type="match status" value="1"/>
</dbReference>
<reference evidence="8 9" key="1">
    <citation type="submission" date="2023-07" db="EMBL/GenBank/DDBJ databases">
        <title>Sequencing the genomes of 1000 actinobacteria strains.</title>
        <authorList>
            <person name="Klenk H.-P."/>
        </authorList>
    </citation>
    <scope>NUCLEOTIDE SEQUENCE [LARGE SCALE GENOMIC DNA]</scope>
    <source>
        <strain evidence="8 9">DSM 22966</strain>
    </source>
</reference>
<evidence type="ECO:0000256" key="2">
    <source>
        <dbReference type="ARBA" id="ARBA00022777"/>
    </source>
</evidence>
<sequence>MTSSKLRPSGQVPVSPAASDRADTSSRDITLTWWYTFLSIAGISVFLLVVAALVVSSLINRLEGNTWQVVVVLVLFIGSSVGSVYASWLMRTGYGAGWPRRSVTLGVLALPALSWVVTLVIPGAVFYGAIPLWITLSILLALIPRSHRWSVTAAGLVLIALHGLVNPGAPSFFDRGLLFGLIMYILFVPSTFLVSGWLWHLITRLDEARTMSSQLAVARERLRFASDLHDIQGHHLQVIALKAELAERLLAAPSEDHRAAAQEAIAEVRSLAEEAQTETRQLVRDLRVVSLTEELKNAKDVLEAADIPTEVTTEAKMDAAASTEVSRLLGLAVREATTNILRHADATEVRIQLYSTQQALHLDIHNDGVTPSATRHPGTGLDGLRARFRAAGGSIHTRQEANTFALQAVLPSPTREAT</sequence>
<dbReference type="Proteomes" id="UP001183794">
    <property type="component" value="Unassembled WGS sequence"/>
</dbReference>
<keyword evidence="6" id="KW-0472">Membrane</keyword>
<keyword evidence="2 8" id="KW-0418">Kinase</keyword>
<dbReference type="CDD" id="cd16917">
    <property type="entry name" value="HATPase_UhpB-NarQ-NarX-like"/>
    <property type="match status" value="1"/>
</dbReference>
<keyword evidence="6" id="KW-0812">Transmembrane</keyword>
<evidence type="ECO:0000256" key="5">
    <source>
        <dbReference type="SAM" id="MobiDB-lite"/>
    </source>
</evidence>
<evidence type="ECO:0000313" key="8">
    <source>
        <dbReference type="EMBL" id="MDR7346079.1"/>
    </source>
</evidence>
<dbReference type="SUPFAM" id="SSF55874">
    <property type="entry name" value="ATPase domain of HSP90 chaperone/DNA topoisomerase II/histidine kinase"/>
    <property type="match status" value="1"/>
</dbReference>
<gene>
    <name evidence="8" type="ORF">J2S62_000336</name>
</gene>
<dbReference type="InterPro" id="IPR011712">
    <property type="entry name" value="Sig_transdc_His_kin_sub3_dim/P"/>
</dbReference>
<feature type="transmembrane region" description="Helical" evidence="6">
    <location>
        <begin position="177"/>
        <end position="202"/>
    </location>
</feature>
<dbReference type="EC" id="2.7.13.3" evidence="8"/>
<protein>
    <submittedName>
        <fullName evidence="8">Two-component system sensor histidine kinase DesK</fullName>
        <ecNumber evidence="8">2.7.13.3</ecNumber>
    </submittedName>
</protein>
<keyword evidence="3" id="KW-0902">Two-component regulatory system</keyword>
<keyword evidence="4" id="KW-0175">Coiled coil</keyword>
<name>A0ABU2AXK2_9MICC</name>
<evidence type="ECO:0000259" key="7">
    <source>
        <dbReference type="Pfam" id="PF07730"/>
    </source>
</evidence>
<accession>A0ABU2AXK2</accession>
<keyword evidence="9" id="KW-1185">Reference proteome</keyword>
<keyword evidence="1 8" id="KW-0808">Transferase</keyword>
<dbReference type="EMBL" id="JAVDYJ010000001">
    <property type="protein sequence ID" value="MDR7346079.1"/>
    <property type="molecule type" value="Genomic_DNA"/>
</dbReference>
<feature type="transmembrane region" description="Helical" evidence="6">
    <location>
        <begin position="109"/>
        <end position="142"/>
    </location>
</feature>
<dbReference type="Gene3D" id="1.20.5.1930">
    <property type="match status" value="1"/>
</dbReference>
<proteinExistence type="predicted"/>
<evidence type="ECO:0000313" key="9">
    <source>
        <dbReference type="Proteomes" id="UP001183794"/>
    </source>
</evidence>
<dbReference type="InterPro" id="IPR050482">
    <property type="entry name" value="Sensor_HK_TwoCompSys"/>
</dbReference>
<evidence type="ECO:0000256" key="4">
    <source>
        <dbReference type="SAM" id="Coils"/>
    </source>
</evidence>
<feature type="region of interest" description="Disordered" evidence="5">
    <location>
        <begin position="1"/>
        <end position="22"/>
    </location>
</feature>
<dbReference type="RefSeq" id="WP_310170551.1">
    <property type="nucleotide sequence ID" value="NZ_BAABHE010000002.1"/>
</dbReference>
<feature type="transmembrane region" description="Helical" evidence="6">
    <location>
        <begin position="67"/>
        <end position="89"/>
    </location>
</feature>
<feature type="coiled-coil region" evidence="4">
    <location>
        <begin position="254"/>
        <end position="281"/>
    </location>
</feature>
<dbReference type="GO" id="GO:0004673">
    <property type="term" value="F:protein histidine kinase activity"/>
    <property type="evidence" value="ECO:0007669"/>
    <property type="project" value="UniProtKB-EC"/>
</dbReference>
<evidence type="ECO:0000256" key="6">
    <source>
        <dbReference type="SAM" id="Phobius"/>
    </source>
</evidence>
<dbReference type="InterPro" id="IPR036890">
    <property type="entry name" value="HATPase_C_sf"/>
</dbReference>
<dbReference type="PANTHER" id="PTHR24421">
    <property type="entry name" value="NITRATE/NITRITE SENSOR PROTEIN NARX-RELATED"/>
    <property type="match status" value="1"/>
</dbReference>
<comment type="caution">
    <text evidence="8">The sequence shown here is derived from an EMBL/GenBank/DDBJ whole genome shotgun (WGS) entry which is preliminary data.</text>
</comment>